<dbReference type="EMBL" id="NIPW01000023">
    <property type="protein sequence ID" value="OWJ77120.1"/>
    <property type="molecule type" value="Genomic_DNA"/>
</dbReference>
<keyword evidence="2" id="KW-1185">Reference proteome</keyword>
<evidence type="ECO:0000313" key="2">
    <source>
        <dbReference type="Proteomes" id="UP000196878"/>
    </source>
</evidence>
<dbReference type="OrthoDB" id="3569535at2"/>
<sequence>MPTGLIEELMADPRCIWSMGGPGAVLGLAGADLGRRGALHLRLPPDLRPLAFEVLSSDPEGWNHGISLCLPETVSHAVERAPEGEVEIPTGSRLIRLSHRGRDWIARGPLGRLEVWDRDPPLLGDTRRTHPATTPVPAGLLPFAHAFPAHPCRHRPGVARPFDVEDHAAFQRLLARFGPPDLVALKTAVRRAVRAGEDLPVPAGRHGRAQLRVALRQERLLAPCFHLDRLIVRHDPPLARHLGIGL</sequence>
<comment type="caution">
    <text evidence="1">The sequence shown here is derived from an EMBL/GenBank/DDBJ whole genome shotgun (WGS) entry which is preliminary data.</text>
</comment>
<name>A0A212AAB7_9RHOB</name>
<reference evidence="1 2" key="1">
    <citation type="submission" date="2016-12" db="EMBL/GenBank/DDBJ databases">
        <title>Comparison of Traditional DNA-DNA Hybridization with In Silico Genomic Analysis.</title>
        <authorList>
            <person name="Nicholson A.C."/>
            <person name="Humrighouse B.W."/>
            <person name="Graziano J."/>
            <person name="Lasker B."/>
            <person name="Whitney A.M."/>
            <person name="Mcquiston J.R."/>
        </authorList>
    </citation>
    <scope>NUCLEOTIDE SEQUENCE [LARGE SCALE GENOMIC DNA]</scope>
    <source>
        <strain evidence="1 2">H2240</strain>
    </source>
</reference>
<dbReference type="Proteomes" id="UP000196878">
    <property type="component" value="Unassembled WGS sequence"/>
</dbReference>
<dbReference type="Pfam" id="PF21973">
    <property type="entry name" value="DUF6925"/>
    <property type="match status" value="2"/>
</dbReference>
<protein>
    <submittedName>
        <fullName evidence="1">Uncharacterized protein</fullName>
    </submittedName>
</protein>
<organism evidence="1 2">
    <name type="scientific">Haematobacter genomosp. 1</name>
    <dbReference type="NCBI Taxonomy" id="366618"/>
    <lineage>
        <taxon>Bacteria</taxon>
        <taxon>Pseudomonadati</taxon>
        <taxon>Pseudomonadota</taxon>
        <taxon>Alphaproteobacteria</taxon>
        <taxon>Rhodobacterales</taxon>
        <taxon>Paracoccaceae</taxon>
        <taxon>Haematobacter</taxon>
    </lineage>
</organism>
<evidence type="ECO:0000313" key="1">
    <source>
        <dbReference type="EMBL" id="OWJ77120.1"/>
    </source>
</evidence>
<dbReference type="RefSeq" id="WP_088215657.1">
    <property type="nucleotide sequence ID" value="NZ_NIPW01000023.1"/>
</dbReference>
<dbReference type="InterPro" id="IPR053838">
    <property type="entry name" value="DUF6925"/>
</dbReference>
<gene>
    <name evidence="1" type="ORF">CDV49_11865</name>
</gene>
<accession>A0A212AAB7</accession>
<proteinExistence type="predicted"/>
<dbReference type="AlphaFoldDB" id="A0A212AAB7"/>